<feature type="compositionally biased region" description="Polar residues" evidence="1">
    <location>
        <begin position="55"/>
        <end position="65"/>
    </location>
</feature>
<evidence type="ECO:0000256" key="1">
    <source>
        <dbReference type="SAM" id="MobiDB-lite"/>
    </source>
</evidence>
<dbReference type="AlphaFoldDB" id="A2E9T8"/>
<feature type="compositionally biased region" description="Acidic residues" evidence="1">
    <location>
        <begin position="315"/>
        <end position="325"/>
    </location>
</feature>
<evidence type="ECO:0000313" key="3">
    <source>
        <dbReference type="Proteomes" id="UP000001542"/>
    </source>
</evidence>
<dbReference type="EMBL" id="DS113335">
    <property type="protein sequence ID" value="EAY10623.1"/>
    <property type="molecule type" value="Genomic_DNA"/>
</dbReference>
<reference evidence="2" key="2">
    <citation type="journal article" date="2007" name="Science">
        <title>Draft genome sequence of the sexually transmitted pathogen Trichomonas vaginalis.</title>
        <authorList>
            <person name="Carlton J.M."/>
            <person name="Hirt R.P."/>
            <person name="Silva J.C."/>
            <person name="Delcher A.L."/>
            <person name="Schatz M."/>
            <person name="Zhao Q."/>
            <person name="Wortman J.R."/>
            <person name="Bidwell S.L."/>
            <person name="Alsmark U.C.M."/>
            <person name="Besteiro S."/>
            <person name="Sicheritz-Ponten T."/>
            <person name="Noel C.J."/>
            <person name="Dacks J.B."/>
            <person name="Foster P.G."/>
            <person name="Simillion C."/>
            <person name="Van de Peer Y."/>
            <person name="Miranda-Saavedra D."/>
            <person name="Barton G.J."/>
            <person name="Westrop G.D."/>
            <person name="Mueller S."/>
            <person name="Dessi D."/>
            <person name="Fiori P.L."/>
            <person name="Ren Q."/>
            <person name="Paulsen I."/>
            <person name="Zhang H."/>
            <person name="Bastida-Corcuera F.D."/>
            <person name="Simoes-Barbosa A."/>
            <person name="Brown M.T."/>
            <person name="Hayes R.D."/>
            <person name="Mukherjee M."/>
            <person name="Okumura C.Y."/>
            <person name="Schneider R."/>
            <person name="Smith A.J."/>
            <person name="Vanacova S."/>
            <person name="Villalvazo M."/>
            <person name="Haas B.J."/>
            <person name="Pertea M."/>
            <person name="Feldblyum T.V."/>
            <person name="Utterback T.R."/>
            <person name="Shu C.L."/>
            <person name="Osoegawa K."/>
            <person name="de Jong P.J."/>
            <person name="Hrdy I."/>
            <person name="Horvathova L."/>
            <person name="Zubacova Z."/>
            <person name="Dolezal P."/>
            <person name="Malik S.B."/>
            <person name="Logsdon J.M. Jr."/>
            <person name="Henze K."/>
            <person name="Gupta A."/>
            <person name="Wang C.C."/>
            <person name="Dunne R.L."/>
            <person name="Upcroft J.A."/>
            <person name="Upcroft P."/>
            <person name="White O."/>
            <person name="Salzberg S.L."/>
            <person name="Tang P."/>
            <person name="Chiu C.-H."/>
            <person name="Lee Y.-S."/>
            <person name="Embley T.M."/>
            <person name="Coombs G.H."/>
            <person name="Mottram J.C."/>
            <person name="Tachezy J."/>
            <person name="Fraser-Liggett C.M."/>
            <person name="Johnson P.J."/>
        </authorList>
    </citation>
    <scope>NUCLEOTIDE SEQUENCE [LARGE SCALE GENOMIC DNA]</scope>
    <source>
        <strain evidence="2">G3</strain>
    </source>
</reference>
<feature type="region of interest" description="Disordered" evidence="1">
    <location>
        <begin position="35"/>
        <end position="363"/>
    </location>
</feature>
<feature type="compositionally biased region" description="Polar residues" evidence="1">
    <location>
        <begin position="36"/>
        <end position="45"/>
    </location>
</feature>
<dbReference type="KEGG" id="tva:4768558"/>
<proteinExistence type="predicted"/>
<feature type="compositionally biased region" description="Acidic residues" evidence="1">
    <location>
        <begin position="333"/>
        <end position="350"/>
    </location>
</feature>
<dbReference type="VEuPathDB" id="TrichDB:TVAG_282230"/>
<accession>A2E9T8</accession>
<feature type="compositionally biased region" description="Basic and acidic residues" evidence="1">
    <location>
        <begin position="142"/>
        <end position="159"/>
    </location>
</feature>
<dbReference type="Proteomes" id="UP000001542">
    <property type="component" value="Unassembled WGS sequence"/>
</dbReference>
<reference evidence="2" key="1">
    <citation type="submission" date="2006-10" db="EMBL/GenBank/DDBJ databases">
        <authorList>
            <person name="Amadeo P."/>
            <person name="Zhao Q."/>
            <person name="Wortman J."/>
            <person name="Fraser-Liggett C."/>
            <person name="Carlton J."/>
        </authorList>
    </citation>
    <scope>NUCLEOTIDE SEQUENCE</scope>
    <source>
        <strain evidence="2">G3</strain>
    </source>
</reference>
<organism evidence="2 3">
    <name type="scientific">Trichomonas vaginalis (strain ATCC PRA-98 / G3)</name>
    <dbReference type="NCBI Taxonomy" id="412133"/>
    <lineage>
        <taxon>Eukaryota</taxon>
        <taxon>Metamonada</taxon>
        <taxon>Parabasalia</taxon>
        <taxon>Trichomonadida</taxon>
        <taxon>Trichomonadidae</taxon>
        <taxon>Trichomonas</taxon>
    </lineage>
</organism>
<gene>
    <name evidence="2" type="ORF">TVAG_282230</name>
</gene>
<sequence>MYRGKDYAGYKFFYFPKASPRHEWYQPKGKLFMDLNDSSDSSDFENGNVPYPTGSPRQSGSNSFGLVSGSPKQAKLQQNPPKKRMFYDAFESDSSDFDIPMPSFLQKRRKSPAKNGSQGSTNTVVEIHDFDIVESDDEDTEDLKVIEFSKTEEEDKIDISDDSIALPEQNKDKNGNVSKLTPLDDDDDSLEDINKEKPIELVDDDSLDDLPPPNQKNDENDKITNISDDDDDSINDLNPPQENNENFEKESKNINPLDDDDDDSIDIINTPENEKGDDAQKINPIEDDDDSIDIFDPATKTDEDQKQGDNVNQDILDEEEEEQFEPEQIPENGAEEEEDANKNEEEDELDLSPTKTREVTHNKFTFTVDRPKRAPVRKSLPPIDFKKLEFKNTELFVEDEVLFL</sequence>
<feature type="compositionally biased region" description="Polar residues" evidence="1">
    <location>
        <begin position="114"/>
        <end position="124"/>
    </location>
</feature>
<feature type="compositionally biased region" description="Acidic residues" evidence="1">
    <location>
        <begin position="132"/>
        <end position="141"/>
    </location>
</feature>
<dbReference type="VEuPathDB" id="TrichDB:TVAGG3_0043630"/>
<keyword evidence="3" id="KW-1185">Reference proteome</keyword>
<dbReference type="InParanoid" id="A2E9T8"/>
<name>A2E9T8_TRIV3</name>
<evidence type="ECO:0000313" key="2">
    <source>
        <dbReference type="EMBL" id="EAY10623.1"/>
    </source>
</evidence>
<dbReference type="RefSeq" id="XP_001322846.1">
    <property type="nucleotide sequence ID" value="XM_001322811.1"/>
</dbReference>
<protein>
    <submittedName>
        <fullName evidence="2">Uncharacterized protein</fullName>
    </submittedName>
</protein>